<dbReference type="InterPro" id="IPR051450">
    <property type="entry name" value="Gfo/Idh/MocA_Oxidoreductases"/>
</dbReference>
<evidence type="ECO:0000313" key="2">
    <source>
        <dbReference type="Proteomes" id="UP001501757"/>
    </source>
</evidence>
<reference evidence="1 2" key="1">
    <citation type="journal article" date="2019" name="Int. J. Syst. Evol. Microbiol.">
        <title>The Global Catalogue of Microorganisms (GCM) 10K type strain sequencing project: providing services to taxonomists for standard genome sequencing and annotation.</title>
        <authorList>
            <consortium name="The Broad Institute Genomics Platform"/>
            <consortium name="The Broad Institute Genome Sequencing Center for Infectious Disease"/>
            <person name="Wu L."/>
            <person name="Ma J."/>
        </authorList>
    </citation>
    <scope>NUCLEOTIDE SEQUENCE [LARGE SCALE GENOMIC DNA]</scope>
    <source>
        <strain evidence="1 2">JCM 13378</strain>
    </source>
</reference>
<dbReference type="Proteomes" id="UP001501757">
    <property type="component" value="Unassembled WGS sequence"/>
</dbReference>
<comment type="caution">
    <text evidence="1">The sequence shown here is derived from an EMBL/GenBank/DDBJ whole genome shotgun (WGS) entry which is preliminary data.</text>
</comment>
<dbReference type="PANTHER" id="PTHR43377">
    <property type="entry name" value="BILIVERDIN REDUCTASE A"/>
    <property type="match status" value="1"/>
</dbReference>
<dbReference type="EMBL" id="BAAAEI010000021">
    <property type="protein sequence ID" value="GAA0366801.1"/>
    <property type="molecule type" value="Genomic_DNA"/>
</dbReference>
<dbReference type="Gene3D" id="3.40.50.720">
    <property type="entry name" value="NAD(P)-binding Rossmann-like Domain"/>
    <property type="match status" value="1"/>
</dbReference>
<proteinExistence type="predicted"/>
<dbReference type="Gene3D" id="3.30.360.10">
    <property type="entry name" value="Dihydrodipicolinate Reductase, domain 2"/>
    <property type="match status" value="1"/>
</dbReference>
<dbReference type="InterPro" id="IPR036291">
    <property type="entry name" value="NAD(P)-bd_dom_sf"/>
</dbReference>
<keyword evidence="2" id="KW-1185">Reference proteome</keyword>
<evidence type="ECO:0000313" key="1">
    <source>
        <dbReference type="EMBL" id="GAA0366801.1"/>
    </source>
</evidence>
<gene>
    <name evidence="1" type="ORF">GCM10009092_33930</name>
</gene>
<accession>A0ABN0XKY9</accession>
<sequence>MAVPSNYPTFAFIGCGQVGSRHLQALALLQEPVNITVVDSAESALTRAMERFGEVGGDVERLELLTELPSNRHYDLAIFASNADIRFSLLKGLAACNSVKNILFEKVLFQKVEDLREAQSILELNGISAWVNCPRRFIEGYRQIKHCIDTGMPITVEVRGTDFGLASNAIHFIDLFAFLVGTEWFESWQYDFEESVRPARRAGCFEVFGKISINHGPHKFVMECVHQDDIERIEVCIANEVKVFRINEIEERIHFTDKVSGEERHEIFHIPLQSQVTQHHAKSIVTSGQCLLPTFRQSGVLHERILSMFQTFLAAQGVDTSHGCPIT</sequence>
<evidence type="ECO:0008006" key="3">
    <source>
        <dbReference type="Google" id="ProtNLM"/>
    </source>
</evidence>
<organism evidence="1 2">
    <name type="scientific">Bowmanella denitrificans</name>
    <dbReference type="NCBI Taxonomy" id="366582"/>
    <lineage>
        <taxon>Bacteria</taxon>
        <taxon>Pseudomonadati</taxon>
        <taxon>Pseudomonadota</taxon>
        <taxon>Gammaproteobacteria</taxon>
        <taxon>Alteromonadales</taxon>
        <taxon>Alteromonadaceae</taxon>
        <taxon>Bowmanella</taxon>
    </lineage>
</organism>
<dbReference type="PANTHER" id="PTHR43377:SF1">
    <property type="entry name" value="BILIVERDIN REDUCTASE A"/>
    <property type="match status" value="1"/>
</dbReference>
<dbReference type="SUPFAM" id="SSF51735">
    <property type="entry name" value="NAD(P)-binding Rossmann-fold domains"/>
    <property type="match status" value="1"/>
</dbReference>
<dbReference type="RefSeq" id="WP_343846506.1">
    <property type="nucleotide sequence ID" value="NZ_BAAAEI010000021.1"/>
</dbReference>
<protein>
    <recommendedName>
        <fullName evidence="3">Gfo/Idh/MocA-like oxidoreductase N-terminal domain-containing protein</fullName>
    </recommendedName>
</protein>
<name>A0ABN0XKY9_9ALTE</name>